<name>A0ABM4CZR6_HYDVU</name>
<protein>
    <submittedName>
        <fullName evidence="2">DNA repair protein XRCC2 isoform X2</fullName>
    </submittedName>
</protein>
<evidence type="ECO:0000313" key="1">
    <source>
        <dbReference type="Proteomes" id="UP001652625"/>
    </source>
</evidence>
<dbReference type="InterPro" id="IPR030547">
    <property type="entry name" value="XRCC2"/>
</dbReference>
<dbReference type="RefSeq" id="XP_065667445.1">
    <property type="nucleotide sequence ID" value="XM_065811373.1"/>
</dbReference>
<gene>
    <name evidence="2" type="primary">LOC101235392</name>
</gene>
<proteinExistence type="predicted"/>
<dbReference type="GeneID" id="101235392"/>
<dbReference type="Proteomes" id="UP001652625">
    <property type="component" value="Chromosome 12"/>
</dbReference>
<dbReference type="InterPro" id="IPR027417">
    <property type="entry name" value="P-loop_NTPase"/>
</dbReference>
<accession>A0ABM4CZR6</accession>
<dbReference type="Gene3D" id="3.40.50.300">
    <property type="entry name" value="P-loop containing nucleotide triphosphate hydrolases"/>
    <property type="match status" value="1"/>
</dbReference>
<evidence type="ECO:0000313" key="2">
    <source>
        <dbReference type="RefSeq" id="XP_065667445.1"/>
    </source>
</evidence>
<keyword evidence="1" id="KW-1185">Reference proteome</keyword>
<dbReference type="PANTHER" id="PTHR46644">
    <property type="entry name" value="DNA REPAIR PROTEIN XRCC2"/>
    <property type="match status" value="1"/>
</dbReference>
<organism evidence="1 2">
    <name type="scientific">Hydra vulgaris</name>
    <name type="common">Hydra</name>
    <name type="synonym">Hydra attenuata</name>
    <dbReference type="NCBI Taxonomy" id="6087"/>
    <lineage>
        <taxon>Eukaryota</taxon>
        <taxon>Metazoa</taxon>
        <taxon>Cnidaria</taxon>
        <taxon>Hydrozoa</taxon>
        <taxon>Hydroidolina</taxon>
        <taxon>Anthoathecata</taxon>
        <taxon>Aplanulata</taxon>
        <taxon>Hydridae</taxon>
        <taxon>Hydra</taxon>
    </lineage>
</organism>
<reference evidence="2" key="1">
    <citation type="submission" date="2025-08" db="UniProtKB">
        <authorList>
            <consortium name="RefSeq"/>
        </authorList>
    </citation>
    <scope>IDENTIFICATION</scope>
</reference>
<dbReference type="PANTHER" id="PTHR46644:SF2">
    <property type="entry name" value="DNA REPAIR PROTEIN XRCC2"/>
    <property type="match status" value="1"/>
</dbReference>
<sequence length="249" mass="28824">MISETAVQLFNRLCDKPNLSNLDGKIFYKQKDDIFFAEFAGNESCGKTELMLNLIVNTIMPKEWNNLCIKGMNYTAIVIDLAYKFPAIRLITLLENRIKLFTESNNCELDIDSFVKDCLSRFYKFVCNSTSDFINVLSYIPQFVNENPGVCLVAIDNIEVFYWIDKVKGSRSNFAIEKLLRVLVFELKINVIICRTILFEEKNEYKKSFDIPKYSLNLALKSNNLFVCSSKNYSQITTFTIDRNGVKYL</sequence>
<dbReference type="SUPFAM" id="SSF52540">
    <property type="entry name" value="P-loop containing nucleoside triphosphate hydrolases"/>
    <property type="match status" value="1"/>
</dbReference>